<dbReference type="PROSITE" id="PS51208">
    <property type="entry name" value="AUTOTRANSPORTER"/>
    <property type="match status" value="1"/>
</dbReference>
<dbReference type="EMBL" id="BANJ01000042">
    <property type="protein sequence ID" value="GAO00175.1"/>
    <property type="molecule type" value="Genomic_DNA"/>
</dbReference>
<dbReference type="InterPro" id="IPR006315">
    <property type="entry name" value="OM_autotransptr_brl_dom"/>
</dbReference>
<accession>A0A0D6Q9R1</accession>
<organism evidence="3 4">
    <name type="scientific">Komagataeibacter xylinus NBRC 13693</name>
    <dbReference type="NCBI Taxonomy" id="1234668"/>
    <lineage>
        <taxon>Bacteria</taxon>
        <taxon>Pseudomonadati</taxon>
        <taxon>Pseudomonadota</taxon>
        <taxon>Alphaproteobacteria</taxon>
        <taxon>Acetobacterales</taxon>
        <taxon>Acetobacteraceae</taxon>
        <taxon>Komagataeibacter</taxon>
    </lineage>
</organism>
<reference evidence="3 4" key="1">
    <citation type="submission" date="2012-11" db="EMBL/GenBank/DDBJ databases">
        <title>Whole genome sequence of Gluconacetobacter xylinus NBRC 13693.</title>
        <authorList>
            <person name="Azuma Y."/>
            <person name="Higashiura N."/>
            <person name="Hirakawa H."/>
            <person name="Matsushita K."/>
        </authorList>
    </citation>
    <scope>NUCLEOTIDE SEQUENCE [LARGE SCALE GENOMIC DNA]</scope>
    <source>
        <strain evidence="3 4">NBRC 13693</strain>
    </source>
</reference>
<protein>
    <submittedName>
        <fullName evidence="3">Outer membrane autotransporter barrel domain protein</fullName>
    </submittedName>
</protein>
<evidence type="ECO:0000259" key="2">
    <source>
        <dbReference type="PROSITE" id="PS51208"/>
    </source>
</evidence>
<dbReference type="Gene3D" id="2.40.128.130">
    <property type="entry name" value="Autotransporter beta-domain"/>
    <property type="match status" value="1"/>
</dbReference>
<dbReference type="SUPFAM" id="SSF103515">
    <property type="entry name" value="Autotransporter"/>
    <property type="match status" value="1"/>
</dbReference>
<dbReference type="GO" id="GO:0019867">
    <property type="term" value="C:outer membrane"/>
    <property type="evidence" value="ECO:0007669"/>
    <property type="project" value="InterPro"/>
</dbReference>
<dbReference type="Pfam" id="PF03797">
    <property type="entry name" value="Autotransporter"/>
    <property type="match status" value="1"/>
</dbReference>
<evidence type="ECO:0000313" key="3">
    <source>
        <dbReference type="EMBL" id="GAO00175.1"/>
    </source>
</evidence>
<dbReference type="AlphaFoldDB" id="A0A0D6Q9R1"/>
<dbReference type="SMART" id="SM00869">
    <property type="entry name" value="Autotransporter"/>
    <property type="match status" value="1"/>
</dbReference>
<dbReference type="InterPro" id="IPR036709">
    <property type="entry name" value="Autotransporte_beta_dom_sf"/>
</dbReference>
<evidence type="ECO:0000313" key="4">
    <source>
        <dbReference type="Proteomes" id="UP000032683"/>
    </source>
</evidence>
<feature type="domain" description="Autotransporter" evidence="2">
    <location>
        <begin position="729"/>
        <end position="1007"/>
    </location>
</feature>
<gene>
    <name evidence="3" type="ORF">Gxy13693_042_009</name>
</gene>
<dbReference type="Proteomes" id="UP000032683">
    <property type="component" value="Unassembled WGS sequence"/>
</dbReference>
<proteinExistence type="predicted"/>
<dbReference type="NCBIfam" id="TIGR01414">
    <property type="entry name" value="autotrans_barl"/>
    <property type="match status" value="1"/>
</dbReference>
<evidence type="ECO:0000256" key="1">
    <source>
        <dbReference type="SAM" id="SignalP"/>
    </source>
</evidence>
<name>A0A0D6Q9R1_KOMXY</name>
<comment type="caution">
    <text evidence="3">The sequence shown here is derived from an EMBL/GenBank/DDBJ whole genome shotgun (WGS) entry which is preliminary data.</text>
</comment>
<keyword evidence="1" id="KW-0732">Signal</keyword>
<dbReference type="InterPro" id="IPR005546">
    <property type="entry name" value="Autotransporte_beta"/>
</dbReference>
<feature type="signal peptide" evidence="1">
    <location>
        <begin position="1"/>
        <end position="25"/>
    </location>
</feature>
<sequence length="1007" mass="102728">MNVKYKRDIFLYCFTAVCTISFAHAATNTISGQDSTNIDASSSINTDDDGITIKTPTDVSVDIASDGSVTAAGDGVHAKAASTGQISITNSGTITSTSDGQAIDLNDMSGDSNTTTITNTATGQIVSDNADGIRPGTNATVINSGLIYADGPAASSHDGIDFQSAPTGTVINETGGLISGHRHGITTDGFVNVTNEAGATIIGRNGSGVGSDGTGQVTNYGTIIGAYDGSGTGDGDGVDIDGDAVVNNWGTIKALGAAGVDKTGSPNASEGLALSENSTVNNYAGGVIESVDNAMTLGGDPGTIAVVNNMGTVLAGGTGIWDYRNLELTNSGTIKSDYLGVSSTGNTANINNSGYIYGADAGIYMFPGSSYNIYNSGYIGGGTNSLVLAGSGNLYIEKGSVIDGTVAAGGGGINSLYLEDGAKFGSSTGLDNLFVEGSSEIDGTNTFSNVQIDAGSALTVSGAGSISGTVDDSGQLYIDGTDNQIDVNAHGSTATLSGNGSINSATIADHATLSPGSATSIGTLTIANNLSMDSTSVLAIKADTSSLKNDSVQVGGTATLNGGTVDFTDIASGASIRSGQVYTILTAQKVVTGQAANLVTNIDSIYPFISPYLEYGEDSVDVAIRRNDSKFSSVTQTRNQFGVANALDNAGSAALSSVITNMDATQARRAFNALSGEIHASARTDLVQDSFYVRNAAVDRLRDAACDPGAGNGALKTATMQGHLTDGLCQSNRSAMWMEAYGGWGRNSGDGNASGMNHSVGGFVLGADTTVAGNWRVGGMVGYGHSTFNSRAVDSYGHSNNVSIGGYAGTHWGRLAFRMGAAYTWNMLSIGRTIALSSMNNGKANSQYDAGTAQAFGDLGYRMHLGQASFEPFANVAYVNLDTDRFNEHGTAAALNGHGMDTGTTFSTFGVRASSAFHAAHFILVPGAEFAYRHTFGSPVPTTHEAFANSNATMDISGVPLSTNAAVLNIGLKAYLSDRVNVGVNYIGQYGDQSVESGLRGNIKVKF</sequence>
<feature type="chain" id="PRO_5002310542" evidence="1">
    <location>
        <begin position="26"/>
        <end position="1007"/>
    </location>
</feature>